<reference evidence="3 4" key="1">
    <citation type="journal article" date="2024" name="Pathogens">
        <title>Characterization of a Novel Species of Legionella Isolated from a Healthcare Facility: Legionella resiliens sp. nov.</title>
        <authorList>
            <person name="Cristino S."/>
            <person name="Pascale M.R."/>
            <person name="Marino F."/>
            <person name="Derelitto C."/>
            <person name="Salaris S."/>
            <person name="Orsini M."/>
            <person name="Squarzoni S."/>
            <person name="Grottola A."/>
            <person name="Girolamini L."/>
        </authorList>
    </citation>
    <scope>NUCLEOTIDE SEQUENCE [LARGE SCALE GENOMIC DNA]</scope>
    <source>
        <strain evidence="3 4">8cVS16</strain>
    </source>
</reference>
<dbReference type="PROSITE" id="PS50005">
    <property type="entry name" value="TPR"/>
    <property type="match status" value="1"/>
</dbReference>
<protein>
    <recommendedName>
        <fullName evidence="5">Sel1 repeat family protein</fullName>
    </recommendedName>
</protein>
<dbReference type="EMBL" id="JAJTND010000004">
    <property type="protein sequence ID" value="MCE3532346.1"/>
    <property type="molecule type" value="Genomic_DNA"/>
</dbReference>
<dbReference type="InterPro" id="IPR019734">
    <property type="entry name" value="TPR_rpt"/>
</dbReference>
<keyword evidence="1" id="KW-0802">TPR repeat</keyword>
<organism evidence="3 4">
    <name type="scientific">Legionella resiliens</name>
    <dbReference type="NCBI Taxonomy" id="2905958"/>
    <lineage>
        <taxon>Bacteria</taxon>
        <taxon>Pseudomonadati</taxon>
        <taxon>Pseudomonadota</taxon>
        <taxon>Gammaproteobacteria</taxon>
        <taxon>Legionellales</taxon>
        <taxon>Legionellaceae</taxon>
        <taxon>Legionella</taxon>
    </lineage>
</organism>
<sequence>MGKIIIIGESHLDSIAELVTLHLMSHSNVKISALGLELPDNLTTIDETIHSLEKIVEEYSAILQKVSLDKHSPLLNEQLSTVEFMIQQVYQLQLKLEMLRQLKNFTFNFYAIDKVLQKLPEQDLQAVMTDPERDETMAAHIVDMAHNNEDISVVIVGQAHLEKLLPILNQRLTQEVLCVHCFSSMSYGDRVLTELLDKAPPTQTSWKDEEGIYHLDCRNKSIEEITDELLTISDTQNLSPPPVSSKKMISGEGALEIESGQLLNSLFDILRHKPSYTFTPEFYNNFLLEDYYEAISRDQPSKIPGNLQEFIDYLEIKHSPADPRLYHLYRLLALKQLGLTEDPLFKESLNILERLLNQQKVPRLGEALDQATVLAQQMVKIIILCKKGEETKDSAVKKINQLLDNYKELIENYMDEGITKEEEQILSEQMGKITQLKQFLPMIMQNVTKLNSLQLEMVQNVLSPPQHSFADEDSHDSYYEAITYFSQGMLALHQLSSQPLSSDSNRFIIEHLTKAGELGFAQAYVELGHFYKKEGDFTKAFNNYLKAAAQGSKAGYANISLLLAEYQHEKPLAFFMSSALQFLAARSQKVNNNYNLDFQDLEFIDERQQIVANQLSTKIKNSVFRSSLEPEKEKSHFSLLSALHNPSRSNQFFRQPPYPTKLLDDFEAGLDFFLGQACQNLYRKDNGEFLCEEYASIATSWLNILDKYENPHERMIAVAMYFTEYCKNSPLDGSDPVLKFINLAVETFNNAMTSERTQLASESIENLKSGRKIAELDLTSKNSTKNEVLM</sequence>
<dbReference type="RefSeq" id="WP_232890756.1">
    <property type="nucleotide sequence ID" value="NZ_JAJSPM010000005.1"/>
</dbReference>
<feature type="repeat" description="TPR" evidence="1">
    <location>
        <begin position="521"/>
        <end position="554"/>
    </location>
</feature>
<dbReference type="Proteomes" id="UP001320170">
    <property type="component" value="Unassembled WGS sequence"/>
</dbReference>
<keyword evidence="2" id="KW-0175">Coiled coil</keyword>
<dbReference type="InterPro" id="IPR011990">
    <property type="entry name" value="TPR-like_helical_dom_sf"/>
</dbReference>
<dbReference type="Gene3D" id="1.25.40.10">
    <property type="entry name" value="Tetratricopeptide repeat domain"/>
    <property type="match status" value="1"/>
</dbReference>
<feature type="coiled-coil region" evidence="2">
    <location>
        <begin position="392"/>
        <end position="423"/>
    </location>
</feature>
<dbReference type="SUPFAM" id="SSF81901">
    <property type="entry name" value="HCP-like"/>
    <property type="match status" value="1"/>
</dbReference>
<evidence type="ECO:0000313" key="4">
    <source>
        <dbReference type="Proteomes" id="UP001320170"/>
    </source>
</evidence>
<evidence type="ECO:0000256" key="1">
    <source>
        <dbReference type="PROSITE-ProRule" id="PRU00339"/>
    </source>
</evidence>
<keyword evidence="4" id="KW-1185">Reference proteome</keyword>
<proteinExistence type="predicted"/>
<evidence type="ECO:0000256" key="2">
    <source>
        <dbReference type="SAM" id="Coils"/>
    </source>
</evidence>
<gene>
    <name evidence="3" type="ORF">LXO92_08160</name>
</gene>
<comment type="caution">
    <text evidence="3">The sequence shown here is derived from an EMBL/GenBank/DDBJ whole genome shotgun (WGS) entry which is preliminary data.</text>
</comment>
<evidence type="ECO:0008006" key="5">
    <source>
        <dbReference type="Google" id="ProtNLM"/>
    </source>
</evidence>
<name>A0ABS8X3P2_9GAMM</name>
<accession>A0ABS8X3P2</accession>
<evidence type="ECO:0000313" key="3">
    <source>
        <dbReference type="EMBL" id="MCE3532346.1"/>
    </source>
</evidence>